<dbReference type="SUPFAM" id="SSF56935">
    <property type="entry name" value="Porins"/>
    <property type="match status" value="1"/>
</dbReference>
<keyword evidence="3" id="KW-0998">Cell outer membrane</keyword>
<dbReference type="HOGENOM" id="CLU_016599_0_0_10"/>
<keyword evidence="5" id="KW-0732">Signal</keyword>
<feature type="domain" description="TonB-dependent receptor plug" evidence="6">
    <location>
        <begin position="245"/>
        <end position="340"/>
    </location>
</feature>
<dbReference type="Pfam" id="PF07715">
    <property type="entry name" value="Plug"/>
    <property type="match status" value="1"/>
</dbReference>
<evidence type="ECO:0000256" key="1">
    <source>
        <dbReference type="ARBA" id="ARBA00004442"/>
    </source>
</evidence>
<feature type="region of interest" description="Disordered" evidence="4">
    <location>
        <begin position="403"/>
        <end position="422"/>
    </location>
</feature>
<dbReference type="InterPro" id="IPR008969">
    <property type="entry name" value="CarboxyPept-like_regulatory"/>
</dbReference>
<reference key="2">
    <citation type="submission" date="2011-04" db="EMBL/GenBank/DDBJ databases">
        <title>Complete sequence of plasmid 3 of Haliscomenobacter hydrossis DSM 1100.</title>
        <authorList>
            <consortium name="US DOE Joint Genome Institute (JGI-PGF)"/>
            <person name="Lucas S."/>
            <person name="Han J."/>
            <person name="Lapidus A."/>
            <person name="Bruce D."/>
            <person name="Goodwin L."/>
            <person name="Pitluck S."/>
            <person name="Peters L."/>
            <person name="Kyrpides N."/>
            <person name="Mavromatis K."/>
            <person name="Ivanova N."/>
            <person name="Ovchinnikova G."/>
            <person name="Pagani I."/>
            <person name="Daligault H."/>
            <person name="Detter J.C."/>
            <person name="Han C."/>
            <person name="Land M."/>
            <person name="Hauser L."/>
            <person name="Markowitz V."/>
            <person name="Cheng J.-F."/>
            <person name="Hugenholtz P."/>
            <person name="Woyke T."/>
            <person name="Wu D."/>
            <person name="Verbarg S."/>
            <person name="Frueling A."/>
            <person name="Brambilla E."/>
            <person name="Klenk H.-P."/>
            <person name="Eisen J.A."/>
        </authorList>
    </citation>
    <scope>NUCLEOTIDE SEQUENCE</scope>
    <source>
        <strain>DSM 1100</strain>
    </source>
</reference>
<dbReference type="Proteomes" id="UP000008461">
    <property type="component" value="Plasmid pHALHY03"/>
</dbReference>
<keyword evidence="7" id="KW-0614">Plasmid</keyword>
<feature type="signal peptide" evidence="5">
    <location>
        <begin position="1"/>
        <end position="21"/>
    </location>
</feature>
<evidence type="ECO:0000256" key="3">
    <source>
        <dbReference type="ARBA" id="ARBA00023237"/>
    </source>
</evidence>
<organism evidence="7 8">
    <name type="scientific">Haliscomenobacter hydrossis (strain ATCC 27775 / DSM 1100 / LMG 10767 / O)</name>
    <dbReference type="NCBI Taxonomy" id="760192"/>
    <lineage>
        <taxon>Bacteria</taxon>
        <taxon>Pseudomonadati</taxon>
        <taxon>Bacteroidota</taxon>
        <taxon>Saprospiria</taxon>
        <taxon>Saprospirales</taxon>
        <taxon>Haliscomenobacteraceae</taxon>
        <taxon>Haliscomenobacter</taxon>
    </lineage>
</organism>
<dbReference type="SUPFAM" id="SSF49464">
    <property type="entry name" value="Carboxypeptidase regulatory domain-like"/>
    <property type="match status" value="1"/>
</dbReference>
<gene>
    <name evidence="7" type="ordered locus">Halhy_6784</name>
</gene>
<dbReference type="EMBL" id="CP002694">
    <property type="protein sequence ID" value="AEE54597.1"/>
    <property type="molecule type" value="Genomic_DNA"/>
</dbReference>
<dbReference type="InterPro" id="IPR037066">
    <property type="entry name" value="Plug_dom_sf"/>
</dbReference>
<evidence type="ECO:0000259" key="6">
    <source>
        <dbReference type="Pfam" id="PF07715"/>
    </source>
</evidence>
<dbReference type="RefSeq" id="WP_013769113.1">
    <property type="nucleotide sequence ID" value="NC_015513.1"/>
</dbReference>
<geneLocation type="plasmid" evidence="7 8">
    <name>pHALHY03</name>
</geneLocation>
<protein>
    <submittedName>
        <fullName evidence="7">TonB-dependent receptor plug</fullName>
    </submittedName>
</protein>
<sequence length="924" mass="103221">MNRIFTSLLCLFLLGTGVTLSAQSNGNGSVDSLTIVKLLHSYKLDRFYHGTLAEVLRQLQAETGIRFEGNPKLLSSTTIEDRPFNLSLEEVLNRWCKRLQLKWYLNGKDQVIYLMRRTDDPNSQRPGQAQKKYQGPPSASNFTLSGVIKDASTGESLPFANIQVKKSSLGANSNPDGYFTLHKVPTDTNTLIISYLGYKTQELGLSPNLSKTNLVIEMIPEGSLQLDEVTITAQSEALMRPNEAGSIVQLTPKQLAKLPNVGERDIMRSLQLLPGVSAANESTSGLFVRGGTPDQNLILYDGFTVYHVDHLYGFFSAFNYNALKDLQLYRGGFESRFGGRLSSVTEITGKEGNSKRFAAGGDISLLSANAYVEGPIGKKISYLATGRRSWRGPIYNQIFNRFKDEEEGPGPGRRLGGGGGPFGGSGGPSFNSTVASYFYDLNGKVTWRAGKSDIFALSFFNGTDYLDNSTSINFGGLFGGSDDGGINNTDLTNYGNIGSSLKWSRRFSPKLYGNTLLSFSNYYSDRDRTMQGSFTNADGEEREVRNGLIETNNVKDWSLRSDFTYDLNEGNSVSFGFAFTNYDIAYNFGQNDTLSILDRKDKGVLGAVYVQDKIHLSNKKIDLTPGLRVSYFEPTGKTYFEPRLNATYRISSRFRANAAWGKYYQFANRVVREDLLSGSRDFWILSNDQNVPVSSAWHYILGTAYETPKYLFSVETYYKKLDGISEYSLRYALRPGQISYEENFYSGRGYSQGIEFLAQKKSGSITGWVSYTLGQARNQIDIYGEEYFAANQDVSHEFKAVAMRKMGRWDLSATWIYATGRPYTAPDGGYSITLLDGVEEDYITTSAKNGSRLPDYHRFDVGLTCNFNPRPDGSERGSLGLSLFNVYGRKNVWYKEYQIEDGSVYEVDKNYLGFTPNLTFTMKF</sequence>
<proteinExistence type="predicted"/>
<dbReference type="KEGG" id="hhy:Halhy_6784"/>
<dbReference type="InterPro" id="IPR012910">
    <property type="entry name" value="Plug_dom"/>
</dbReference>
<keyword evidence="7" id="KW-0675">Receptor</keyword>
<evidence type="ECO:0000256" key="5">
    <source>
        <dbReference type="SAM" id="SignalP"/>
    </source>
</evidence>
<dbReference type="Gene3D" id="2.60.40.1120">
    <property type="entry name" value="Carboxypeptidase-like, regulatory domain"/>
    <property type="match status" value="1"/>
</dbReference>
<dbReference type="Pfam" id="PF13715">
    <property type="entry name" value="CarbopepD_reg_2"/>
    <property type="match status" value="1"/>
</dbReference>
<comment type="subcellular location">
    <subcellularLocation>
        <location evidence="1">Cell outer membrane</location>
    </subcellularLocation>
</comment>
<feature type="compositionally biased region" description="Gly residues" evidence="4">
    <location>
        <begin position="409"/>
        <end position="422"/>
    </location>
</feature>
<reference evidence="7 8" key="1">
    <citation type="journal article" date="2011" name="Stand. Genomic Sci.">
        <title>Complete genome sequence of Haliscomenobacter hydrossis type strain (O).</title>
        <authorList>
            <consortium name="US DOE Joint Genome Institute (JGI-PGF)"/>
            <person name="Daligault H."/>
            <person name="Lapidus A."/>
            <person name="Zeytun A."/>
            <person name="Nolan M."/>
            <person name="Lucas S."/>
            <person name="Del Rio T.G."/>
            <person name="Tice H."/>
            <person name="Cheng J.F."/>
            <person name="Tapia R."/>
            <person name="Han C."/>
            <person name="Goodwin L."/>
            <person name="Pitluck S."/>
            <person name="Liolios K."/>
            <person name="Pagani I."/>
            <person name="Ivanova N."/>
            <person name="Huntemann M."/>
            <person name="Mavromatis K."/>
            <person name="Mikhailova N."/>
            <person name="Pati A."/>
            <person name="Chen A."/>
            <person name="Palaniappan K."/>
            <person name="Land M."/>
            <person name="Hauser L."/>
            <person name="Brambilla E.M."/>
            <person name="Rohde M."/>
            <person name="Verbarg S."/>
            <person name="Goker M."/>
            <person name="Bristow J."/>
            <person name="Eisen J.A."/>
            <person name="Markowitz V."/>
            <person name="Hugenholtz P."/>
            <person name="Kyrpides N.C."/>
            <person name="Klenk H.P."/>
            <person name="Woyke T."/>
        </authorList>
    </citation>
    <scope>NUCLEOTIDE SEQUENCE [LARGE SCALE GENOMIC DNA]</scope>
    <source>
        <strain evidence="8">ATCC 27775 / DSM 1100 / LMG 10767 / O</strain>
        <plasmid evidence="8">Plasmid pHALHY03</plasmid>
    </source>
</reference>
<dbReference type="eggNOG" id="COG4771">
    <property type="taxonomic scope" value="Bacteria"/>
</dbReference>
<accession>F4L889</accession>
<dbReference type="Gene3D" id="2.170.130.10">
    <property type="entry name" value="TonB-dependent receptor, plug domain"/>
    <property type="match status" value="1"/>
</dbReference>
<keyword evidence="8" id="KW-1185">Reference proteome</keyword>
<evidence type="ECO:0000313" key="7">
    <source>
        <dbReference type="EMBL" id="AEE54597.1"/>
    </source>
</evidence>
<dbReference type="Gene3D" id="2.40.170.20">
    <property type="entry name" value="TonB-dependent receptor, beta-barrel domain"/>
    <property type="match status" value="1"/>
</dbReference>
<evidence type="ECO:0000256" key="2">
    <source>
        <dbReference type="ARBA" id="ARBA00023136"/>
    </source>
</evidence>
<dbReference type="OrthoDB" id="9803050at2"/>
<keyword evidence="2" id="KW-0472">Membrane</keyword>
<evidence type="ECO:0000256" key="4">
    <source>
        <dbReference type="SAM" id="MobiDB-lite"/>
    </source>
</evidence>
<dbReference type="AlphaFoldDB" id="F4L889"/>
<feature type="region of interest" description="Disordered" evidence="4">
    <location>
        <begin position="118"/>
        <end position="140"/>
    </location>
</feature>
<dbReference type="InterPro" id="IPR036942">
    <property type="entry name" value="Beta-barrel_TonB_sf"/>
</dbReference>
<evidence type="ECO:0000313" key="8">
    <source>
        <dbReference type="Proteomes" id="UP000008461"/>
    </source>
</evidence>
<dbReference type="GO" id="GO:0009279">
    <property type="term" value="C:cell outer membrane"/>
    <property type="evidence" value="ECO:0007669"/>
    <property type="project" value="UniProtKB-SubCell"/>
</dbReference>
<name>F4L889_HALH1</name>
<feature type="chain" id="PRO_5003317683" evidence="5">
    <location>
        <begin position="22"/>
        <end position="924"/>
    </location>
</feature>